<comment type="caution">
    <text evidence="3">The sequence shown here is derived from an EMBL/GenBank/DDBJ whole genome shotgun (WGS) entry which is preliminary data.</text>
</comment>
<evidence type="ECO:0000313" key="3">
    <source>
        <dbReference type="EMBL" id="GAA2031348.1"/>
    </source>
</evidence>
<dbReference type="Proteomes" id="UP001501461">
    <property type="component" value="Unassembled WGS sequence"/>
</dbReference>
<proteinExistence type="predicted"/>
<dbReference type="PROSITE" id="PS51257">
    <property type="entry name" value="PROKAR_LIPOPROTEIN"/>
    <property type="match status" value="1"/>
</dbReference>
<dbReference type="EMBL" id="BAAAMN010000014">
    <property type="protein sequence ID" value="GAA2031348.1"/>
    <property type="molecule type" value="Genomic_DNA"/>
</dbReference>
<sequence length="131" mass="14552">MAMKRKHIILTALTAAAFTLTSCGEPSATQQTCDQIADLYESVGNQWLPEITTGIKDRGAEQHAERVAEQWSDIAQSSGDKQISQLMDELQPAFDTYRDYADQPMGDHPKDDAQFQQKWSETSAAIGEQCL</sequence>
<evidence type="ECO:0000256" key="2">
    <source>
        <dbReference type="SAM" id="SignalP"/>
    </source>
</evidence>
<name>A0ABN2U8M7_9MICC</name>
<gene>
    <name evidence="3" type="ORF">GCM10009720_09530</name>
</gene>
<evidence type="ECO:0000256" key="1">
    <source>
        <dbReference type="SAM" id="MobiDB-lite"/>
    </source>
</evidence>
<feature type="compositionally biased region" description="Basic and acidic residues" evidence="1">
    <location>
        <begin position="99"/>
        <end position="113"/>
    </location>
</feature>
<reference evidence="3 4" key="1">
    <citation type="journal article" date="2019" name="Int. J. Syst. Evol. Microbiol.">
        <title>The Global Catalogue of Microorganisms (GCM) 10K type strain sequencing project: providing services to taxonomists for standard genome sequencing and annotation.</title>
        <authorList>
            <consortium name="The Broad Institute Genomics Platform"/>
            <consortium name="The Broad Institute Genome Sequencing Center for Infectious Disease"/>
            <person name="Wu L."/>
            <person name="Ma J."/>
        </authorList>
    </citation>
    <scope>NUCLEOTIDE SEQUENCE [LARGE SCALE GENOMIC DNA]</scope>
    <source>
        <strain evidence="3 4">JCM 13595</strain>
    </source>
</reference>
<feature type="region of interest" description="Disordered" evidence="1">
    <location>
        <begin position="99"/>
        <end position="119"/>
    </location>
</feature>
<protein>
    <recommendedName>
        <fullName evidence="5">Lipoprotein</fullName>
    </recommendedName>
</protein>
<accession>A0ABN2U8M7</accession>
<feature type="chain" id="PRO_5046493906" description="Lipoprotein" evidence="2">
    <location>
        <begin position="25"/>
        <end position="131"/>
    </location>
</feature>
<evidence type="ECO:0008006" key="5">
    <source>
        <dbReference type="Google" id="ProtNLM"/>
    </source>
</evidence>
<organism evidence="3 4">
    <name type="scientific">Yaniella flava</name>
    <dbReference type="NCBI Taxonomy" id="287930"/>
    <lineage>
        <taxon>Bacteria</taxon>
        <taxon>Bacillati</taxon>
        <taxon>Actinomycetota</taxon>
        <taxon>Actinomycetes</taxon>
        <taxon>Micrococcales</taxon>
        <taxon>Micrococcaceae</taxon>
        <taxon>Yaniella</taxon>
    </lineage>
</organism>
<keyword evidence="2" id="KW-0732">Signal</keyword>
<evidence type="ECO:0000313" key="4">
    <source>
        <dbReference type="Proteomes" id="UP001501461"/>
    </source>
</evidence>
<feature type="signal peptide" evidence="2">
    <location>
        <begin position="1"/>
        <end position="24"/>
    </location>
</feature>
<keyword evidence="4" id="KW-1185">Reference proteome</keyword>